<sequence length="66" mass="7858">MEVELFLQLVHLLSDVLDIQHLQNQMTFVPEKLDRYWRFNVLTEEKSTKSTEQLSPDNFYATEKIG</sequence>
<evidence type="ECO:0000313" key="1">
    <source>
        <dbReference type="EMBL" id="TNN82844.1"/>
    </source>
</evidence>
<protein>
    <submittedName>
        <fullName evidence="1">Uncharacterized protein</fullName>
    </submittedName>
</protein>
<evidence type="ECO:0000313" key="2">
    <source>
        <dbReference type="Proteomes" id="UP000314294"/>
    </source>
</evidence>
<proteinExistence type="predicted"/>
<reference evidence="1 2" key="1">
    <citation type="submission" date="2019-03" db="EMBL/GenBank/DDBJ databases">
        <title>First draft genome of Liparis tanakae, snailfish: a comprehensive survey of snailfish specific genes.</title>
        <authorList>
            <person name="Kim W."/>
            <person name="Song I."/>
            <person name="Jeong J.-H."/>
            <person name="Kim D."/>
            <person name="Kim S."/>
            <person name="Ryu S."/>
            <person name="Song J.Y."/>
            <person name="Lee S.K."/>
        </authorList>
    </citation>
    <scope>NUCLEOTIDE SEQUENCE [LARGE SCALE GENOMIC DNA]</scope>
    <source>
        <tissue evidence="1">Muscle</tissue>
    </source>
</reference>
<dbReference type="AlphaFoldDB" id="A0A4Z2IZ67"/>
<organism evidence="1 2">
    <name type="scientific">Liparis tanakae</name>
    <name type="common">Tanaka's snailfish</name>
    <dbReference type="NCBI Taxonomy" id="230148"/>
    <lineage>
        <taxon>Eukaryota</taxon>
        <taxon>Metazoa</taxon>
        <taxon>Chordata</taxon>
        <taxon>Craniata</taxon>
        <taxon>Vertebrata</taxon>
        <taxon>Euteleostomi</taxon>
        <taxon>Actinopterygii</taxon>
        <taxon>Neopterygii</taxon>
        <taxon>Teleostei</taxon>
        <taxon>Neoteleostei</taxon>
        <taxon>Acanthomorphata</taxon>
        <taxon>Eupercaria</taxon>
        <taxon>Perciformes</taxon>
        <taxon>Cottioidei</taxon>
        <taxon>Cottales</taxon>
        <taxon>Liparidae</taxon>
        <taxon>Liparis</taxon>
    </lineage>
</organism>
<keyword evidence="2" id="KW-1185">Reference proteome</keyword>
<comment type="caution">
    <text evidence="1">The sequence shown here is derived from an EMBL/GenBank/DDBJ whole genome shotgun (WGS) entry which is preliminary data.</text>
</comment>
<accession>A0A4Z2IZ67</accession>
<gene>
    <name evidence="1" type="ORF">EYF80_006801</name>
</gene>
<name>A0A4Z2IZ67_9TELE</name>
<dbReference type="Proteomes" id="UP000314294">
    <property type="component" value="Unassembled WGS sequence"/>
</dbReference>
<dbReference type="EMBL" id="SRLO01000036">
    <property type="protein sequence ID" value="TNN82844.1"/>
    <property type="molecule type" value="Genomic_DNA"/>
</dbReference>